<evidence type="ECO:0000313" key="2">
    <source>
        <dbReference type="Proteomes" id="UP001142489"/>
    </source>
</evidence>
<keyword evidence="2" id="KW-1185">Reference proteome</keyword>
<organism evidence="1 2">
    <name type="scientific">Phrynocephalus forsythii</name>
    <dbReference type="NCBI Taxonomy" id="171643"/>
    <lineage>
        <taxon>Eukaryota</taxon>
        <taxon>Metazoa</taxon>
        <taxon>Chordata</taxon>
        <taxon>Craniata</taxon>
        <taxon>Vertebrata</taxon>
        <taxon>Euteleostomi</taxon>
        <taxon>Lepidosauria</taxon>
        <taxon>Squamata</taxon>
        <taxon>Bifurcata</taxon>
        <taxon>Unidentata</taxon>
        <taxon>Episquamata</taxon>
        <taxon>Toxicofera</taxon>
        <taxon>Iguania</taxon>
        <taxon>Acrodonta</taxon>
        <taxon>Agamidae</taxon>
        <taxon>Agaminae</taxon>
        <taxon>Phrynocephalus</taxon>
    </lineage>
</organism>
<protein>
    <submittedName>
        <fullName evidence="1">Uncharacterized protein</fullName>
    </submittedName>
</protein>
<dbReference type="AlphaFoldDB" id="A0A9Q0XWN8"/>
<dbReference type="Proteomes" id="UP001142489">
    <property type="component" value="Unassembled WGS sequence"/>
</dbReference>
<comment type="caution">
    <text evidence="1">The sequence shown here is derived from an EMBL/GenBank/DDBJ whole genome shotgun (WGS) entry which is preliminary data.</text>
</comment>
<proteinExistence type="predicted"/>
<gene>
    <name evidence="1" type="ORF">JRQ81_017033</name>
</gene>
<evidence type="ECO:0000313" key="1">
    <source>
        <dbReference type="EMBL" id="KAJ7327274.1"/>
    </source>
</evidence>
<reference evidence="1" key="1">
    <citation type="journal article" date="2023" name="DNA Res.">
        <title>Chromosome-level genome assembly of Phrynocephalus forsythii using third-generation DNA sequencing and Hi-C analysis.</title>
        <authorList>
            <person name="Qi Y."/>
            <person name="Zhao W."/>
            <person name="Zhao Y."/>
            <person name="Niu C."/>
            <person name="Cao S."/>
            <person name="Zhang Y."/>
        </authorList>
    </citation>
    <scope>NUCLEOTIDE SEQUENCE</scope>
    <source>
        <tissue evidence="1">Muscle</tissue>
    </source>
</reference>
<name>A0A9Q0XWN8_9SAUR</name>
<dbReference type="EMBL" id="JAPFRF010000007">
    <property type="protein sequence ID" value="KAJ7327274.1"/>
    <property type="molecule type" value="Genomic_DNA"/>
</dbReference>
<sequence length="99" mass="11448">MATKKEVKDLSHLLSIMEFNIRTDIKMLQEKIEGMAGEIKTTKALAEDSHKKTMANESQIKQLQRRVASLSDSQLRKHIRLFGIPESIHQRDLEKHLLL</sequence>
<accession>A0A9Q0XWN8</accession>